<dbReference type="RefSeq" id="WP_116775996.1">
    <property type="nucleotide sequence ID" value="NZ_QDKG01000003.1"/>
</dbReference>
<keyword evidence="1" id="KW-0812">Transmembrane</keyword>
<evidence type="ECO:0000313" key="2">
    <source>
        <dbReference type="EMBL" id="PVH25411.1"/>
    </source>
</evidence>
<feature type="transmembrane region" description="Helical" evidence="1">
    <location>
        <begin position="220"/>
        <end position="244"/>
    </location>
</feature>
<dbReference type="AlphaFoldDB" id="A0A2T8HIZ3"/>
<comment type="caution">
    <text evidence="2">The sequence shown here is derived from an EMBL/GenBank/DDBJ whole genome shotgun (WGS) entry which is preliminary data.</text>
</comment>
<evidence type="ECO:0000313" key="3">
    <source>
        <dbReference type="Proteomes" id="UP000245627"/>
    </source>
</evidence>
<feature type="transmembrane region" description="Helical" evidence="1">
    <location>
        <begin position="196"/>
        <end position="214"/>
    </location>
</feature>
<organism evidence="2 3">
    <name type="scientific">Sphingobacterium corticibacter</name>
    <dbReference type="NCBI Taxonomy" id="2171749"/>
    <lineage>
        <taxon>Bacteria</taxon>
        <taxon>Pseudomonadati</taxon>
        <taxon>Bacteroidota</taxon>
        <taxon>Sphingobacteriia</taxon>
        <taxon>Sphingobacteriales</taxon>
        <taxon>Sphingobacteriaceae</taxon>
        <taxon>Sphingobacterium</taxon>
    </lineage>
</organism>
<name>A0A2T8HIZ3_9SPHI</name>
<evidence type="ECO:0000256" key="1">
    <source>
        <dbReference type="SAM" id="Phobius"/>
    </source>
</evidence>
<feature type="transmembrane region" description="Helical" evidence="1">
    <location>
        <begin position="21"/>
        <end position="43"/>
    </location>
</feature>
<protein>
    <submittedName>
        <fullName evidence="2">Uncharacterized protein</fullName>
    </submittedName>
</protein>
<accession>A0A2T8HIZ3</accession>
<feature type="transmembrane region" description="Helical" evidence="1">
    <location>
        <begin position="55"/>
        <end position="76"/>
    </location>
</feature>
<sequence length="339" mass="38703">MKRFYQTRWEIMPDRIVLYPHRTFSMIAIFLLLLGTGLAVLLYNQGENLKSLWPIALAWLLVTILLGASARNCLVFDNQAGMLYHKWLGILTTRNLSFSELYGINVVNQSGLGGYSYKLFRKKARYGRGIAVSSGYSKANDENAVAFVTEVIPKIHAFLDQHDKLSNPEIVPVTSLRYFRQDGDQYVVRGAKLSNILYGLLFIIMSIWIALGVPEKTFGIYIAQVFVLLLVVIFVNSIFIKFVFDPQQRTVKRTALFSYMNKEYSFEHFLGVQAVRHTTNMIYTGTSVHLHFLDVPKSNKAIELEVASYYRVKNVDRFIQEFHQVMPLQDSPSSTAASI</sequence>
<dbReference type="OrthoDB" id="667067at2"/>
<keyword evidence="1" id="KW-0472">Membrane</keyword>
<proteinExistence type="predicted"/>
<gene>
    <name evidence="2" type="ORF">DC487_10900</name>
</gene>
<keyword evidence="1" id="KW-1133">Transmembrane helix</keyword>
<dbReference type="Proteomes" id="UP000245627">
    <property type="component" value="Unassembled WGS sequence"/>
</dbReference>
<keyword evidence="3" id="KW-1185">Reference proteome</keyword>
<dbReference type="EMBL" id="QDKG01000003">
    <property type="protein sequence ID" value="PVH25411.1"/>
    <property type="molecule type" value="Genomic_DNA"/>
</dbReference>
<reference evidence="2 3" key="1">
    <citation type="submission" date="2018-04" db="EMBL/GenBank/DDBJ databases">
        <title>Sphingobacterium cortibacter sp. nov.</title>
        <authorList>
            <person name="Li Y."/>
        </authorList>
    </citation>
    <scope>NUCLEOTIDE SEQUENCE [LARGE SCALE GENOMIC DNA]</scope>
    <source>
        <strain evidence="2 3">2c-3</strain>
    </source>
</reference>